<dbReference type="OrthoDB" id="2081253at2"/>
<comment type="caution">
    <text evidence="1">The sequence shown here is derived from an EMBL/GenBank/DDBJ whole genome shotgun (WGS) entry which is preliminary data.</text>
</comment>
<name>A0A1A6DY29_9BURK</name>
<evidence type="ECO:0008006" key="3">
    <source>
        <dbReference type="Google" id="ProtNLM"/>
    </source>
</evidence>
<sequence length="158" mass="17234">MIKIEVDDKAVRRALDDLSRRLDDMTPAMHAIGQALAEGSRERILDGRDWTGAAFAPNSAATLAKKRGSKPLIDSKSLVRYRLHYEAGRDAVAVGSSAVQSAVLQFGAKRGQFGGARRKLPWGDIPARRYLPVTEDGRLDEAARSLILETIRAHLADG</sequence>
<accession>A0A1A6DY29</accession>
<dbReference type="InterPro" id="IPR006522">
    <property type="entry name" value="Phage_virion_morphogenesis"/>
</dbReference>
<proteinExistence type="predicted"/>
<keyword evidence="2" id="KW-1185">Reference proteome</keyword>
<protein>
    <recommendedName>
        <fullName evidence="3">Phage virion morphogenesis protein</fullName>
    </recommendedName>
</protein>
<gene>
    <name evidence="1" type="ORF">A9O67_00670</name>
</gene>
<dbReference type="Proteomes" id="UP000091969">
    <property type="component" value="Unassembled WGS sequence"/>
</dbReference>
<dbReference type="AlphaFoldDB" id="A0A1A6DY29"/>
<organism evidence="1 2">
    <name type="scientific">Tepidimonas fonticaldi</name>
    <dbReference type="NCBI Taxonomy" id="1101373"/>
    <lineage>
        <taxon>Bacteria</taxon>
        <taxon>Pseudomonadati</taxon>
        <taxon>Pseudomonadota</taxon>
        <taxon>Betaproteobacteria</taxon>
        <taxon>Burkholderiales</taxon>
        <taxon>Tepidimonas</taxon>
    </lineage>
</organism>
<dbReference type="RefSeq" id="WP_068607012.1">
    <property type="nucleotide sequence ID" value="NZ_LZDH01000012.1"/>
</dbReference>
<dbReference type="Pfam" id="PF05069">
    <property type="entry name" value="Phage_tail_S"/>
    <property type="match status" value="1"/>
</dbReference>
<reference evidence="1 2" key="1">
    <citation type="submission" date="2016-06" db="EMBL/GenBank/DDBJ databases">
        <title>Genome sequence of Tepidimonas fonticaldi PL17.</title>
        <authorList>
            <person name="Pinnaka A.K."/>
        </authorList>
    </citation>
    <scope>NUCLEOTIDE SEQUENCE [LARGE SCALE GENOMIC DNA]</scope>
    <source>
        <strain evidence="1 2">PL17</strain>
    </source>
</reference>
<dbReference type="EMBL" id="LZDH01000012">
    <property type="protein sequence ID" value="OBS31674.1"/>
    <property type="molecule type" value="Genomic_DNA"/>
</dbReference>
<evidence type="ECO:0000313" key="1">
    <source>
        <dbReference type="EMBL" id="OBS31674.1"/>
    </source>
</evidence>
<evidence type="ECO:0000313" key="2">
    <source>
        <dbReference type="Proteomes" id="UP000091969"/>
    </source>
</evidence>
<dbReference type="STRING" id="1101373.A9O67_00670"/>